<dbReference type="InterPro" id="IPR004155">
    <property type="entry name" value="PBS_lyase_HEAT"/>
</dbReference>
<dbReference type="EMBL" id="CP036434">
    <property type="protein sequence ID" value="QDV07364.1"/>
    <property type="molecule type" value="Genomic_DNA"/>
</dbReference>
<dbReference type="InterPro" id="IPR016024">
    <property type="entry name" value="ARM-type_fold"/>
</dbReference>
<reference evidence="1 2" key="1">
    <citation type="submission" date="2019-02" db="EMBL/GenBank/DDBJ databases">
        <title>Deep-cultivation of Planctomycetes and their phenomic and genomic characterization uncovers novel biology.</title>
        <authorList>
            <person name="Wiegand S."/>
            <person name="Jogler M."/>
            <person name="Boedeker C."/>
            <person name="Pinto D."/>
            <person name="Vollmers J."/>
            <person name="Rivas-Marin E."/>
            <person name="Kohn T."/>
            <person name="Peeters S.H."/>
            <person name="Heuer A."/>
            <person name="Rast P."/>
            <person name="Oberbeckmann S."/>
            <person name="Bunk B."/>
            <person name="Jeske O."/>
            <person name="Meyerdierks A."/>
            <person name="Storesund J.E."/>
            <person name="Kallscheuer N."/>
            <person name="Luecker S."/>
            <person name="Lage O.M."/>
            <person name="Pohl T."/>
            <person name="Merkel B.J."/>
            <person name="Hornburger P."/>
            <person name="Mueller R.-W."/>
            <person name="Bruemmer F."/>
            <person name="Labrenz M."/>
            <person name="Spormann A.M."/>
            <person name="Op den Camp H."/>
            <person name="Overmann J."/>
            <person name="Amann R."/>
            <person name="Jetten M.S.M."/>
            <person name="Mascher T."/>
            <person name="Medema M.H."/>
            <person name="Devos D.P."/>
            <person name="Kaster A.-K."/>
            <person name="Ovreas L."/>
            <person name="Rohde M."/>
            <person name="Galperin M.Y."/>
            <person name="Jogler C."/>
        </authorList>
    </citation>
    <scope>NUCLEOTIDE SEQUENCE [LARGE SCALE GENOMIC DNA]</scope>
    <source>
        <strain evidence="1 2">Poly30</strain>
    </source>
</reference>
<proteinExistence type="predicted"/>
<dbReference type="SUPFAM" id="SSF48371">
    <property type="entry name" value="ARM repeat"/>
    <property type="match status" value="2"/>
</dbReference>
<organism evidence="1 2">
    <name type="scientific">Saltatorellus ferox</name>
    <dbReference type="NCBI Taxonomy" id="2528018"/>
    <lineage>
        <taxon>Bacteria</taxon>
        <taxon>Pseudomonadati</taxon>
        <taxon>Planctomycetota</taxon>
        <taxon>Planctomycetia</taxon>
        <taxon>Planctomycetia incertae sedis</taxon>
        <taxon>Saltatorellus</taxon>
    </lineage>
</organism>
<protein>
    <submittedName>
        <fullName evidence="1">HEAT repeat protein</fullName>
    </submittedName>
</protein>
<evidence type="ECO:0000313" key="1">
    <source>
        <dbReference type="EMBL" id="QDV07364.1"/>
    </source>
</evidence>
<dbReference type="AlphaFoldDB" id="A0A518ETE7"/>
<sequence>MPGPGDTTRGGPGDPGGYFLEGSASWTRWWAFNREPFLAELRYRGAGDVMAMPLGGERRTGSLPGLSEQKVFTEVVPMLQERLSSTRDLDLAVGCLLALGKIGEAPKEYLQAADAISVEASILPRLKDANERVRDAAVIALGLVGGPRSTTLLAALVDGRDEGKKALGGGRIDERTRAFAAYALGLVGHHSRRHSERTFVVEHLLQVAEVHAKDTEVAAAAILGIGWAPLPFDVPETGDEAPPAGQEATVRRLLALFDADSTDLRARSQAPVAIARLTRANVGSPENSHDVLAVAAAQEELRQRMLARFTLALSLRSGEKNATVREGVCQALGLLVEPRADGRDRDAIERLLQVAKEGQEREGGLALLALARIAGRAGTDVESVRGAVAQDLAGLFRGLASEGKASQRPWAALALGLFEHLRHGAGASASLQNRALLMKELGDAVSPEGKSAAAVALALAGDDEGTGTLVKGLTTGSFSVRGLFATSLALLQAHGAVDALQDVAADPLVAPQVLREASIALALLKDDDLVELLVTRLARARLMPERIAALQGLAWCNDPGAVPALLYVMREDRIGKRKIDDTSRAFAAAALGAICSNRSLPWNAHLALDVTWSAAPPTLTNERDGGGVLDLF</sequence>
<keyword evidence="2" id="KW-1185">Reference proteome</keyword>
<dbReference type="Proteomes" id="UP000320390">
    <property type="component" value="Chromosome"/>
</dbReference>
<gene>
    <name evidence="1" type="ORF">Poly30_28880</name>
</gene>
<accession>A0A518ETE7</accession>
<dbReference type="Gene3D" id="1.25.10.10">
    <property type="entry name" value="Leucine-rich Repeat Variant"/>
    <property type="match status" value="3"/>
</dbReference>
<name>A0A518ETE7_9BACT</name>
<evidence type="ECO:0000313" key="2">
    <source>
        <dbReference type="Proteomes" id="UP000320390"/>
    </source>
</evidence>
<dbReference type="SMART" id="SM00567">
    <property type="entry name" value="EZ_HEAT"/>
    <property type="match status" value="7"/>
</dbReference>
<dbReference type="InterPro" id="IPR011989">
    <property type="entry name" value="ARM-like"/>
</dbReference>